<dbReference type="PROSITE" id="PS50192">
    <property type="entry name" value="T_SNARE"/>
    <property type="match status" value="1"/>
</dbReference>
<dbReference type="InParanoid" id="I7MIN7"/>
<evidence type="ECO:0000256" key="5">
    <source>
        <dbReference type="ARBA" id="ARBA00022989"/>
    </source>
</evidence>
<keyword evidence="3 10" id="KW-0812">Transmembrane</keyword>
<gene>
    <name evidence="12" type="ORF">TTHERM_00405560</name>
</gene>
<feature type="domain" description="T-SNARE coiled-coil homology" evidence="11">
    <location>
        <begin position="125"/>
        <end position="187"/>
    </location>
</feature>
<dbReference type="Proteomes" id="UP000009168">
    <property type="component" value="Unassembled WGS sequence"/>
</dbReference>
<dbReference type="GO" id="GO:0031201">
    <property type="term" value="C:SNARE complex"/>
    <property type="evidence" value="ECO:0007669"/>
    <property type="project" value="TreeGrafter"/>
</dbReference>
<proteinExistence type="predicted"/>
<dbReference type="PANTHER" id="PTHR21230:SF26">
    <property type="entry name" value="VESICLE TRANSPORT THROUGH INTERACTION WITH T-SNARES HOMOLOG 1A"/>
    <property type="match status" value="1"/>
</dbReference>
<dbReference type="RefSeq" id="XP_001014132.1">
    <property type="nucleotide sequence ID" value="XM_001014132.1"/>
</dbReference>
<evidence type="ECO:0000256" key="3">
    <source>
        <dbReference type="ARBA" id="ARBA00022692"/>
    </source>
</evidence>
<comment type="subcellular location">
    <subcellularLocation>
        <location evidence="1">Membrane</location>
        <topology evidence="1">Single-pass type IV membrane protein</topology>
    </subcellularLocation>
</comment>
<evidence type="ECO:0000256" key="7">
    <source>
        <dbReference type="ARBA" id="ARBA00023136"/>
    </source>
</evidence>
<dbReference type="AlphaFoldDB" id="I7MIN7"/>
<dbReference type="GeneID" id="7828920"/>
<feature type="coiled-coil region" evidence="8">
    <location>
        <begin position="142"/>
        <end position="176"/>
    </location>
</feature>
<dbReference type="GO" id="GO:0012507">
    <property type="term" value="C:ER to Golgi transport vesicle membrane"/>
    <property type="evidence" value="ECO:0007669"/>
    <property type="project" value="TreeGrafter"/>
</dbReference>
<accession>I7MIN7</accession>
<evidence type="ECO:0000256" key="8">
    <source>
        <dbReference type="SAM" id="Coils"/>
    </source>
</evidence>
<dbReference type="InterPro" id="IPR038407">
    <property type="entry name" value="v-SNARE_N_sf"/>
</dbReference>
<evidence type="ECO:0000256" key="10">
    <source>
        <dbReference type="SAM" id="Phobius"/>
    </source>
</evidence>
<keyword evidence="2" id="KW-0813">Transport</keyword>
<keyword evidence="7 10" id="KW-0472">Membrane</keyword>
<dbReference type="GO" id="GO:0005789">
    <property type="term" value="C:endoplasmic reticulum membrane"/>
    <property type="evidence" value="ECO:0007669"/>
    <property type="project" value="TreeGrafter"/>
</dbReference>
<dbReference type="GO" id="GO:0000149">
    <property type="term" value="F:SNARE binding"/>
    <property type="evidence" value="ECO:0007669"/>
    <property type="project" value="TreeGrafter"/>
</dbReference>
<dbReference type="EMBL" id="GG662719">
    <property type="protein sequence ID" value="EAR93887.1"/>
    <property type="molecule type" value="Genomic_DNA"/>
</dbReference>
<dbReference type="InterPro" id="IPR000727">
    <property type="entry name" value="T_SNARE_dom"/>
</dbReference>
<dbReference type="KEGG" id="tet:TTHERM_00405560"/>
<evidence type="ECO:0000313" key="13">
    <source>
        <dbReference type="Proteomes" id="UP000009168"/>
    </source>
</evidence>
<keyword evidence="13" id="KW-1185">Reference proteome</keyword>
<dbReference type="Gene3D" id="1.20.58.400">
    <property type="entry name" value="t-snare proteins"/>
    <property type="match status" value="1"/>
</dbReference>
<dbReference type="HOGENOM" id="CLU_087769_0_0_1"/>
<protein>
    <submittedName>
        <fullName evidence="12">Vesicle transport V-SNARE protein amine-terminal protein</fullName>
    </submittedName>
</protein>
<keyword evidence="4" id="KW-0653">Protein transport</keyword>
<evidence type="ECO:0000256" key="9">
    <source>
        <dbReference type="SAM" id="MobiDB-lite"/>
    </source>
</evidence>
<feature type="coiled-coil region" evidence="8">
    <location>
        <begin position="1"/>
        <end position="93"/>
    </location>
</feature>
<dbReference type="Pfam" id="PF05008">
    <property type="entry name" value="V-SNARE"/>
    <property type="match status" value="1"/>
</dbReference>
<evidence type="ECO:0000259" key="11">
    <source>
        <dbReference type="PROSITE" id="PS50192"/>
    </source>
</evidence>
<dbReference type="GO" id="GO:0006886">
    <property type="term" value="P:intracellular protein transport"/>
    <property type="evidence" value="ECO:0007669"/>
    <property type="project" value="InterPro"/>
</dbReference>
<dbReference type="InterPro" id="IPR007705">
    <property type="entry name" value="Vesicle_trsprt_v-SNARE_N"/>
</dbReference>
<evidence type="ECO:0000256" key="4">
    <source>
        <dbReference type="ARBA" id="ARBA00022927"/>
    </source>
</evidence>
<keyword evidence="5 10" id="KW-1133">Transmembrane helix</keyword>
<dbReference type="PANTHER" id="PTHR21230">
    <property type="entry name" value="VESICLE TRANSPORT V-SNARE PROTEIN VTI1-RELATED"/>
    <property type="match status" value="1"/>
</dbReference>
<dbReference type="OMA" id="TREVKWA"/>
<reference evidence="13" key="1">
    <citation type="journal article" date="2006" name="PLoS Biol.">
        <title>Macronuclear genome sequence of the ciliate Tetrahymena thermophila, a model eukaryote.</title>
        <authorList>
            <person name="Eisen J.A."/>
            <person name="Coyne R.S."/>
            <person name="Wu M."/>
            <person name="Wu D."/>
            <person name="Thiagarajan M."/>
            <person name="Wortman J.R."/>
            <person name="Badger J.H."/>
            <person name="Ren Q."/>
            <person name="Amedeo P."/>
            <person name="Jones K.M."/>
            <person name="Tallon L.J."/>
            <person name="Delcher A.L."/>
            <person name="Salzberg S.L."/>
            <person name="Silva J.C."/>
            <person name="Haas B.J."/>
            <person name="Majoros W.H."/>
            <person name="Farzad M."/>
            <person name="Carlton J.M."/>
            <person name="Smith R.K. Jr."/>
            <person name="Garg J."/>
            <person name="Pearlman R.E."/>
            <person name="Karrer K.M."/>
            <person name="Sun L."/>
            <person name="Manning G."/>
            <person name="Elde N.C."/>
            <person name="Turkewitz A.P."/>
            <person name="Asai D.J."/>
            <person name="Wilkes D.E."/>
            <person name="Wang Y."/>
            <person name="Cai H."/>
            <person name="Collins K."/>
            <person name="Stewart B.A."/>
            <person name="Lee S.R."/>
            <person name="Wilamowska K."/>
            <person name="Weinberg Z."/>
            <person name="Ruzzo W.L."/>
            <person name="Wloga D."/>
            <person name="Gaertig J."/>
            <person name="Frankel J."/>
            <person name="Tsao C.-C."/>
            <person name="Gorovsky M.A."/>
            <person name="Keeling P.J."/>
            <person name="Waller R.F."/>
            <person name="Patron N.J."/>
            <person name="Cherry J.M."/>
            <person name="Stover N.A."/>
            <person name="Krieger C.J."/>
            <person name="del Toro C."/>
            <person name="Ryder H.F."/>
            <person name="Williamson S.C."/>
            <person name="Barbeau R.A."/>
            <person name="Hamilton E.P."/>
            <person name="Orias E."/>
        </authorList>
    </citation>
    <scope>NUCLEOTIDE SEQUENCE [LARGE SCALE GENOMIC DNA]</scope>
    <source>
        <strain evidence="13">SB210</strain>
    </source>
</reference>
<keyword evidence="6 8" id="KW-0175">Coiled coil</keyword>
<evidence type="ECO:0000313" key="12">
    <source>
        <dbReference type="EMBL" id="EAR93887.1"/>
    </source>
</evidence>
<evidence type="ECO:0000256" key="1">
    <source>
        <dbReference type="ARBA" id="ARBA00004211"/>
    </source>
</evidence>
<sequence length="284" mass="32336">MADIEDLRAGLVSQLEKLEKEIGRLDSKDPVSRNKSIKKLNDFVKEVESDLKQYETEVLSVSVKQAQKYQESLKQLNAKYENLKKSFEQKKIAGTDRERLFRGIKKMDDRDPSEMQTEEVIQRLKETQENDIEALLGIQGHVERFNEMADNINAQLDDQIRKLDQVNAIAKDTESELKRTQRFIRQFLRNIYTDKILICLIVLIFIAIVTLLILNITGITKKLSNNVDVVTKSNNNSSNSSSSGTNSGGSSNTNTGKRFLNYGNSNNQVQVIKMLGEFIMSILI</sequence>
<evidence type="ECO:0000256" key="6">
    <source>
        <dbReference type="ARBA" id="ARBA00023054"/>
    </source>
</evidence>
<dbReference type="GO" id="GO:0005794">
    <property type="term" value="C:Golgi apparatus"/>
    <property type="evidence" value="ECO:0007669"/>
    <property type="project" value="TreeGrafter"/>
</dbReference>
<dbReference type="Gene3D" id="1.20.5.110">
    <property type="match status" value="1"/>
</dbReference>
<organism evidence="12 13">
    <name type="scientific">Tetrahymena thermophila (strain SB210)</name>
    <dbReference type="NCBI Taxonomy" id="312017"/>
    <lineage>
        <taxon>Eukaryota</taxon>
        <taxon>Sar</taxon>
        <taxon>Alveolata</taxon>
        <taxon>Ciliophora</taxon>
        <taxon>Intramacronucleata</taxon>
        <taxon>Oligohymenophorea</taxon>
        <taxon>Hymenostomatida</taxon>
        <taxon>Tetrahymenina</taxon>
        <taxon>Tetrahymenidae</taxon>
        <taxon>Tetrahymena</taxon>
    </lineage>
</organism>
<feature type="region of interest" description="Disordered" evidence="9">
    <location>
        <begin position="232"/>
        <end position="252"/>
    </location>
</feature>
<dbReference type="OrthoDB" id="305071at2759"/>
<dbReference type="GO" id="GO:0006906">
    <property type="term" value="P:vesicle fusion"/>
    <property type="evidence" value="ECO:0007669"/>
    <property type="project" value="TreeGrafter"/>
</dbReference>
<dbReference type="GO" id="GO:0031902">
    <property type="term" value="C:late endosome membrane"/>
    <property type="evidence" value="ECO:0007669"/>
    <property type="project" value="TreeGrafter"/>
</dbReference>
<dbReference type="GO" id="GO:0005484">
    <property type="term" value="F:SNAP receptor activity"/>
    <property type="evidence" value="ECO:0007669"/>
    <property type="project" value="TreeGrafter"/>
</dbReference>
<feature type="transmembrane region" description="Helical" evidence="10">
    <location>
        <begin position="196"/>
        <end position="216"/>
    </location>
</feature>
<feature type="compositionally biased region" description="Low complexity" evidence="9">
    <location>
        <begin position="233"/>
        <end position="252"/>
    </location>
</feature>
<evidence type="ECO:0000256" key="2">
    <source>
        <dbReference type="ARBA" id="ARBA00022448"/>
    </source>
</evidence>
<name>I7MIN7_TETTS</name>